<keyword evidence="6" id="KW-0804">Transcription</keyword>
<dbReference type="PANTHER" id="PTHR48111:SF40">
    <property type="entry name" value="PHOSPHATE REGULON TRANSCRIPTIONAL REGULATORY PROTEIN PHOB"/>
    <property type="match status" value="1"/>
</dbReference>
<feature type="modified residue" description="4-aspartylphosphate" evidence="7">
    <location>
        <position position="54"/>
    </location>
</feature>
<dbReference type="GO" id="GO:0000156">
    <property type="term" value="F:phosphorelay response regulator activity"/>
    <property type="evidence" value="ECO:0007669"/>
    <property type="project" value="TreeGrafter"/>
</dbReference>
<dbReference type="InterPro" id="IPR016032">
    <property type="entry name" value="Sig_transdc_resp-reg_C-effctor"/>
</dbReference>
<feature type="DNA-binding region" description="OmpR/PhoB-type" evidence="8">
    <location>
        <begin position="135"/>
        <end position="234"/>
    </location>
</feature>
<dbReference type="AlphaFoldDB" id="A0A9X4ALD0"/>
<dbReference type="CDD" id="cd00383">
    <property type="entry name" value="trans_reg_C"/>
    <property type="match status" value="1"/>
</dbReference>
<dbReference type="InterPro" id="IPR036388">
    <property type="entry name" value="WH-like_DNA-bd_sf"/>
</dbReference>
<keyword evidence="4" id="KW-0805">Transcription regulation</keyword>
<evidence type="ECO:0000256" key="4">
    <source>
        <dbReference type="ARBA" id="ARBA00023015"/>
    </source>
</evidence>
<feature type="domain" description="Response regulatory" evidence="9">
    <location>
        <begin position="5"/>
        <end position="118"/>
    </location>
</feature>
<dbReference type="PROSITE" id="PS51755">
    <property type="entry name" value="OMPR_PHOB"/>
    <property type="match status" value="1"/>
</dbReference>
<dbReference type="FunFam" id="3.40.50.2300:FF:000001">
    <property type="entry name" value="DNA-binding response regulator PhoB"/>
    <property type="match status" value="1"/>
</dbReference>
<reference evidence="11" key="1">
    <citation type="submission" date="2022-06" db="EMBL/GenBank/DDBJ databases">
        <title>Aquibacillus sp. a new bacterium isolated from soil saline samples.</title>
        <authorList>
            <person name="Galisteo C."/>
            <person name="De La Haba R."/>
            <person name="Sanchez-Porro C."/>
            <person name="Ventosa A."/>
        </authorList>
    </citation>
    <scope>NUCLEOTIDE SEQUENCE</scope>
    <source>
        <strain evidence="11">JCM 12387</strain>
    </source>
</reference>
<dbReference type="Pfam" id="PF00072">
    <property type="entry name" value="Response_reg"/>
    <property type="match status" value="1"/>
</dbReference>
<dbReference type="InterPro" id="IPR011006">
    <property type="entry name" value="CheY-like_superfamily"/>
</dbReference>
<dbReference type="SMART" id="SM00862">
    <property type="entry name" value="Trans_reg_C"/>
    <property type="match status" value="1"/>
</dbReference>
<evidence type="ECO:0000256" key="6">
    <source>
        <dbReference type="ARBA" id="ARBA00023163"/>
    </source>
</evidence>
<dbReference type="EMBL" id="JAMQJZ010000019">
    <property type="protein sequence ID" value="MDC3422348.1"/>
    <property type="molecule type" value="Genomic_DNA"/>
</dbReference>
<dbReference type="Pfam" id="PF00486">
    <property type="entry name" value="Trans_reg_C"/>
    <property type="match status" value="1"/>
</dbReference>
<evidence type="ECO:0000313" key="12">
    <source>
        <dbReference type="Proteomes" id="UP001145072"/>
    </source>
</evidence>
<comment type="caution">
    <text evidence="11">The sequence shown here is derived from an EMBL/GenBank/DDBJ whole genome shotgun (WGS) entry which is preliminary data.</text>
</comment>
<dbReference type="SUPFAM" id="SSF52172">
    <property type="entry name" value="CheY-like"/>
    <property type="match status" value="1"/>
</dbReference>
<dbReference type="GO" id="GO:0005829">
    <property type="term" value="C:cytosol"/>
    <property type="evidence" value="ECO:0007669"/>
    <property type="project" value="TreeGrafter"/>
</dbReference>
<dbReference type="InterPro" id="IPR001867">
    <property type="entry name" value="OmpR/PhoB-type_DNA-bd"/>
</dbReference>
<keyword evidence="2 7" id="KW-0597">Phosphoprotein</keyword>
<dbReference type="CDD" id="cd17574">
    <property type="entry name" value="REC_OmpR"/>
    <property type="match status" value="1"/>
</dbReference>
<protein>
    <submittedName>
        <fullName evidence="11">Response regulator transcription factor</fullName>
    </submittedName>
</protein>
<evidence type="ECO:0000256" key="5">
    <source>
        <dbReference type="ARBA" id="ARBA00023125"/>
    </source>
</evidence>
<dbReference type="RefSeq" id="WP_259870495.1">
    <property type="nucleotide sequence ID" value="NZ_JAMQJZ010000019.1"/>
</dbReference>
<keyword evidence="12" id="KW-1185">Reference proteome</keyword>
<proteinExistence type="predicted"/>
<evidence type="ECO:0000256" key="8">
    <source>
        <dbReference type="PROSITE-ProRule" id="PRU01091"/>
    </source>
</evidence>
<dbReference type="Gene3D" id="6.10.250.690">
    <property type="match status" value="1"/>
</dbReference>
<evidence type="ECO:0000256" key="3">
    <source>
        <dbReference type="ARBA" id="ARBA00023012"/>
    </source>
</evidence>
<dbReference type="SUPFAM" id="SSF46894">
    <property type="entry name" value="C-terminal effector domain of the bipartite response regulators"/>
    <property type="match status" value="1"/>
</dbReference>
<dbReference type="InterPro" id="IPR001789">
    <property type="entry name" value="Sig_transdc_resp-reg_receiver"/>
</dbReference>
<dbReference type="Proteomes" id="UP001145072">
    <property type="component" value="Unassembled WGS sequence"/>
</dbReference>
<dbReference type="GO" id="GO:0032993">
    <property type="term" value="C:protein-DNA complex"/>
    <property type="evidence" value="ECO:0007669"/>
    <property type="project" value="TreeGrafter"/>
</dbReference>
<name>A0A9X4ALD0_9BACI</name>
<evidence type="ECO:0000259" key="10">
    <source>
        <dbReference type="PROSITE" id="PS51755"/>
    </source>
</evidence>
<evidence type="ECO:0000256" key="7">
    <source>
        <dbReference type="PROSITE-ProRule" id="PRU00169"/>
    </source>
</evidence>
<dbReference type="GO" id="GO:0006355">
    <property type="term" value="P:regulation of DNA-templated transcription"/>
    <property type="evidence" value="ECO:0007669"/>
    <property type="project" value="InterPro"/>
</dbReference>
<dbReference type="PROSITE" id="PS50110">
    <property type="entry name" value="RESPONSE_REGULATORY"/>
    <property type="match status" value="1"/>
</dbReference>
<gene>
    <name evidence="11" type="ORF">NC661_18510</name>
</gene>
<dbReference type="FunFam" id="1.10.10.10:FF:000018">
    <property type="entry name" value="DNA-binding response regulator ResD"/>
    <property type="match status" value="1"/>
</dbReference>
<evidence type="ECO:0000256" key="1">
    <source>
        <dbReference type="ARBA" id="ARBA00004496"/>
    </source>
</evidence>
<keyword evidence="3" id="KW-0902">Two-component regulatory system</keyword>
<dbReference type="InterPro" id="IPR039420">
    <property type="entry name" value="WalR-like"/>
</dbReference>
<dbReference type="SMART" id="SM00448">
    <property type="entry name" value="REC"/>
    <property type="match status" value="1"/>
</dbReference>
<organism evidence="11 12">
    <name type="scientific">Aquibacillus koreensis</name>
    <dbReference type="NCBI Taxonomy" id="279446"/>
    <lineage>
        <taxon>Bacteria</taxon>
        <taxon>Bacillati</taxon>
        <taxon>Bacillota</taxon>
        <taxon>Bacilli</taxon>
        <taxon>Bacillales</taxon>
        <taxon>Bacillaceae</taxon>
        <taxon>Aquibacillus</taxon>
    </lineage>
</organism>
<sequence>MASEKIMLIDDDEDLKEVLRLYLEKNNYTVLTACDELDALAVLEQTPPDLIVLDVMMPHLDGFELCQLLRKKTEVPILFLSSKDDDMNAILGLGVGGDDYISKSTSPAVIMAKIKAHLRRMRVLPERQTTASSIPTIIKYPGLEINMDSAVVKVNGQHVNLAAKEFQILCLLAKNPERVYSIEKLFEMIWGEKSLGDNRTVMVHISNLRKKLESNPNSPVYIETVRGIGYKFHMFQESQC</sequence>
<evidence type="ECO:0000313" key="11">
    <source>
        <dbReference type="EMBL" id="MDC3422348.1"/>
    </source>
</evidence>
<feature type="domain" description="OmpR/PhoB-type" evidence="10">
    <location>
        <begin position="135"/>
        <end position="234"/>
    </location>
</feature>
<dbReference type="Gene3D" id="3.40.50.2300">
    <property type="match status" value="1"/>
</dbReference>
<accession>A0A9X4ALD0</accession>
<evidence type="ECO:0000259" key="9">
    <source>
        <dbReference type="PROSITE" id="PS50110"/>
    </source>
</evidence>
<evidence type="ECO:0000256" key="2">
    <source>
        <dbReference type="ARBA" id="ARBA00022553"/>
    </source>
</evidence>
<dbReference type="GO" id="GO:0000976">
    <property type="term" value="F:transcription cis-regulatory region binding"/>
    <property type="evidence" value="ECO:0007669"/>
    <property type="project" value="TreeGrafter"/>
</dbReference>
<keyword evidence="5 8" id="KW-0238">DNA-binding</keyword>
<comment type="subcellular location">
    <subcellularLocation>
        <location evidence="1">Cytoplasm</location>
    </subcellularLocation>
</comment>
<dbReference type="PANTHER" id="PTHR48111">
    <property type="entry name" value="REGULATOR OF RPOS"/>
    <property type="match status" value="1"/>
</dbReference>
<dbReference type="Gene3D" id="1.10.10.10">
    <property type="entry name" value="Winged helix-like DNA-binding domain superfamily/Winged helix DNA-binding domain"/>
    <property type="match status" value="1"/>
</dbReference>